<keyword evidence="5 7" id="KW-1133">Transmembrane helix</keyword>
<evidence type="ECO:0000256" key="1">
    <source>
        <dbReference type="ARBA" id="ARBA00004651"/>
    </source>
</evidence>
<keyword evidence="2 7" id="KW-0813">Transport</keyword>
<evidence type="ECO:0000256" key="4">
    <source>
        <dbReference type="ARBA" id="ARBA00022692"/>
    </source>
</evidence>
<comment type="subcellular location">
    <subcellularLocation>
        <location evidence="1 7">Cell membrane</location>
        <topology evidence="1 7">Multi-pass membrane protein</topology>
    </subcellularLocation>
</comment>
<evidence type="ECO:0000259" key="8">
    <source>
        <dbReference type="PROSITE" id="PS50928"/>
    </source>
</evidence>
<evidence type="ECO:0000313" key="9">
    <source>
        <dbReference type="EMBL" id="SAL58344.1"/>
    </source>
</evidence>
<dbReference type="CDD" id="cd06261">
    <property type="entry name" value="TM_PBP2"/>
    <property type="match status" value="1"/>
</dbReference>
<keyword evidence="3" id="KW-1003">Cell membrane</keyword>
<evidence type="ECO:0000256" key="2">
    <source>
        <dbReference type="ARBA" id="ARBA00022448"/>
    </source>
</evidence>
<name>A0A158INZ1_9BURK</name>
<feature type="transmembrane region" description="Helical" evidence="7">
    <location>
        <begin position="298"/>
        <end position="324"/>
    </location>
</feature>
<dbReference type="PROSITE" id="PS50928">
    <property type="entry name" value="ABC_TM1"/>
    <property type="match status" value="1"/>
</dbReference>
<evidence type="ECO:0000256" key="6">
    <source>
        <dbReference type="ARBA" id="ARBA00023136"/>
    </source>
</evidence>
<dbReference type="GO" id="GO:0005886">
    <property type="term" value="C:plasma membrane"/>
    <property type="evidence" value="ECO:0007669"/>
    <property type="project" value="UniProtKB-SubCell"/>
</dbReference>
<feature type="transmembrane region" description="Helical" evidence="7">
    <location>
        <begin position="195"/>
        <end position="214"/>
    </location>
</feature>
<gene>
    <name evidence="9" type="ORF">AWB69_06433</name>
</gene>
<dbReference type="InterPro" id="IPR000515">
    <property type="entry name" value="MetI-like"/>
</dbReference>
<protein>
    <submittedName>
        <fullName evidence="9">Binding-protein-dependent transport system inner membrane protein</fullName>
    </submittedName>
</protein>
<dbReference type="Gene3D" id="1.10.3720.10">
    <property type="entry name" value="MetI-like"/>
    <property type="match status" value="1"/>
</dbReference>
<dbReference type="AlphaFoldDB" id="A0A158INZ1"/>
<feature type="transmembrane region" description="Helical" evidence="7">
    <location>
        <begin position="119"/>
        <end position="142"/>
    </location>
</feature>
<keyword evidence="6 7" id="KW-0472">Membrane</keyword>
<evidence type="ECO:0000256" key="7">
    <source>
        <dbReference type="RuleBase" id="RU363032"/>
    </source>
</evidence>
<comment type="similarity">
    <text evidence="7">Belongs to the binding-protein-dependent transport system permease family.</text>
</comment>
<reference evidence="9 10" key="1">
    <citation type="submission" date="2016-01" db="EMBL/GenBank/DDBJ databases">
        <authorList>
            <person name="Oliw E.H."/>
        </authorList>
    </citation>
    <scope>NUCLEOTIDE SEQUENCE [LARGE SCALE GENOMIC DNA]</scope>
    <source>
        <strain evidence="9">LMG 27134</strain>
    </source>
</reference>
<sequence>MDASLLNPRFITARPEGQVPEFAYILKRILLIVPTLLVILVVTFTIVRLLPGDPASAMIGDRSTDSDVTRINAELGLDKPLPVQFFYFVRQVATRNLGDSFALHEPVTSVIAERLPVTLMLTAMAGFFALAMAIPLAFVSALRRNSATDMAIRGSFQVTLSMPPFYIGLVLLTIFSARLHWFPVGGYGDTFGDRVYHLFLPSMTLALSLTAVLMNSLRASIIAVLDAEYVTFARAKGLSNRTILLRHVMRNALIPTLTLFALNIGTIIGGAVITETVFAVPGICRLMVDSIFSRDYPMVQGLVIVLSVLVSLIFLVTDIVQVALDPRRAR</sequence>
<feature type="domain" description="ABC transmembrane type-1" evidence="8">
    <location>
        <begin position="115"/>
        <end position="321"/>
    </location>
</feature>
<dbReference type="Pfam" id="PF00528">
    <property type="entry name" value="BPD_transp_1"/>
    <property type="match status" value="1"/>
</dbReference>
<feature type="transmembrane region" description="Helical" evidence="7">
    <location>
        <begin position="163"/>
        <end position="183"/>
    </location>
</feature>
<keyword evidence="4 7" id="KW-0812">Transmembrane</keyword>
<dbReference type="GO" id="GO:0055085">
    <property type="term" value="P:transmembrane transport"/>
    <property type="evidence" value="ECO:0007669"/>
    <property type="project" value="InterPro"/>
</dbReference>
<dbReference type="SUPFAM" id="SSF161098">
    <property type="entry name" value="MetI-like"/>
    <property type="match status" value="1"/>
</dbReference>
<evidence type="ECO:0000256" key="5">
    <source>
        <dbReference type="ARBA" id="ARBA00022989"/>
    </source>
</evidence>
<dbReference type="InterPro" id="IPR035906">
    <property type="entry name" value="MetI-like_sf"/>
</dbReference>
<accession>A0A158INZ1</accession>
<proteinExistence type="inferred from homology"/>
<evidence type="ECO:0000313" key="10">
    <source>
        <dbReference type="Proteomes" id="UP000054683"/>
    </source>
</evidence>
<dbReference type="PANTHER" id="PTHR43163">
    <property type="entry name" value="DIPEPTIDE TRANSPORT SYSTEM PERMEASE PROTEIN DPPB-RELATED"/>
    <property type="match status" value="1"/>
</dbReference>
<feature type="transmembrane region" description="Helical" evidence="7">
    <location>
        <begin position="252"/>
        <end position="278"/>
    </location>
</feature>
<dbReference type="Pfam" id="PF19300">
    <property type="entry name" value="BPD_transp_1_N"/>
    <property type="match status" value="1"/>
</dbReference>
<evidence type="ECO:0000256" key="3">
    <source>
        <dbReference type="ARBA" id="ARBA00022475"/>
    </source>
</evidence>
<dbReference type="PANTHER" id="PTHR43163:SF6">
    <property type="entry name" value="DIPEPTIDE TRANSPORT SYSTEM PERMEASE PROTEIN DPPB-RELATED"/>
    <property type="match status" value="1"/>
</dbReference>
<organism evidence="9 10">
    <name type="scientific">Caballeronia udeis</name>
    <dbReference type="NCBI Taxonomy" id="1232866"/>
    <lineage>
        <taxon>Bacteria</taxon>
        <taxon>Pseudomonadati</taxon>
        <taxon>Pseudomonadota</taxon>
        <taxon>Betaproteobacteria</taxon>
        <taxon>Burkholderiales</taxon>
        <taxon>Burkholderiaceae</taxon>
        <taxon>Caballeronia</taxon>
    </lineage>
</organism>
<dbReference type="Proteomes" id="UP000054683">
    <property type="component" value="Unassembled WGS sequence"/>
</dbReference>
<feature type="transmembrane region" description="Helical" evidence="7">
    <location>
        <begin position="29"/>
        <end position="50"/>
    </location>
</feature>
<dbReference type="InterPro" id="IPR045621">
    <property type="entry name" value="BPD_transp_1_N"/>
</dbReference>
<dbReference type="EMBL" id="FCOK02000058">
    <property type="protein sequence ID" value="SAL58344.1"/>
    <property type="molecule type" value="Genomic_DNA"/>
</dbReference>